<comment type="subcellular location">
    <subcellularLocation>
        <location evidence="1">Membrane</location>
        <topology evidence="1">Multi-pass membrane protein</topology>
    </subcellularLocation>
</comment>
<keyword evidence="3 5" id="KW-1133">Transmembrane helix</keyword>
<sequence>MPRLETHNGYPLWLYVPNIGAAIAFTVLFAIMTTMHTYMMVKQRMWFCLPFVVGGLFETVGYIGRALAHSSTGTLGPYIMQSTLLLLAPVLFAASLYMTLKRIVGATRGEKYSPVRPRWLTRIFVMGDCFSFLLQASGAGLLVQGADGDGDGSSAQTGENIILGGLIFQIGIFAAYLAVAGIFHRRLSRREDAELSADVRWRGILYMLYGTSLFVMARNVFRAIEYGMGHDGYLLANEWPVYVFDGALMLLTMGAFLVRYPSGLVRVKA</sequence>
<feature type="transmembrane region" description="Helical" evidence="5">
    <location>
        <begin position="161"/>
        <end position="183"/>
    </location>
</feature>
<dbReference type="HOGENOM" id="CLU_033465_3_1_1"/>
<dbReference type="PANTHER" id="PTHR31465">
    <property type="entry name" value="PROTEIN RTA1-RELATED"/>
    <property type="match status" value="1"/>
</dbReference>
<dbReference type="Proteomes" id="UP000028045">
    <property type="component" value="Unassembled WGS sequence"/>
</dbReference>
<dbReference type="Pfam" id="PF04479">
    <property type="entry name" value="RTA1"/>
    <property type="match status" value="1"/>
</dbReference>
<dbReference type="PANTHER" id="PTHR31465:SF35">
    <property type="entry name" value="RTA1 DOMAIN PROTEIN-RELATED"/>
    <property type="match status" value="1"/>
</dbReference>
<evidence type="ECO:0000256" key="3">
    <source>
        <dbReference type="ARBA" id="ARBA00022989"/>
    </source>
</evidence>
<keyword evidence="4 5" id="KW-0472">Membrane</keyword>
<feature type="transmembrane region" description="Helical" evidence="5">
    <location>
        <begin position="119"/>
        <end position="141"/>
    </location>
</feature>
<dbReference type="EMBL" id="KL648513">
    <property type="protein sequence ID" value="KEY69776.1"/>
    <property type="molecule type" value="Genomic_DNA"/>
</dbReference>
<gene>
    <name evidence="6" type="ORF">S7711_03755</name>
</gene>
<protein>
    <submittedName>
        <fullName evidence="6">Uncharacterized protein</fullName>
    </submittedName>
</protein>
<accession>A0A084AWU7</accession>
<proteinExistence type="predicted"/>
<evidence type="ECO:0000313" key="7">
    <source>
        <dbReference type="Proteomes" id="UP000028045"/>
    </source>
</evidence>
<evidence type="ECO:0000256" key="1">
    <source>
        <dbReference type="ARBA" id="ARBA00004141"/>
    </source>
</evidence>
<feature type="transmembrane region" description="Helical" evidence="5">
    <location>
        <begin position="241"/>
        <end position="260"/>
    </location>
</feature>
<name>A0A084AWU7_STACB</name>
<evidence type="ECO:0000256" key="4">
    <source>
        <dbReference type="ARBA" id="ARBA00023136"/>
    </source>
</evidence>
<reference evidence="6 7" key="1">
    <citation type="journal article" date="2014" name="BMC Genomics">
        <title>Comparative genome sequencing reveals chemotype-specific gene clusters in the toxigenic black mold Stachybotrys.</title>
        <authorList>
            <person name="Semeiks J."/>
            <person name="Borek D."/>
            <person name="Otwinowski Z."/>
            <person name="Grishin N.V."/>
        </authorList>
    </citation>
    <scope>NUCLEOTIDE SEQUENCE [LARGE SCALE GENOMIC DNA]</scope>
    <source>
        <strain evidence="7">CBS 109288 / IBT 7711</strain>
    </source>
</reference>
<feature type="transmembrane region" description="Helical" evidence="5">
    <location>
        <begin position="12"/>
        <end position="33"/>
    </location>
</feature>
<dbReference type="GO" id="GO:0016020">
    <property type="term" value="C:membrane"/>
    <property type="evidence" value="ECO:0007669"/>
    <property type="project" value="UniProtKB-SubCell"/>
</dbReference>
<keyword evidence="7" id="KW-1185">Reference proteome</keyword>
<feature type="transmembrane region" description="Helical" evidence="5">
    <location>
        <begin position="204"/>
        <end position="221"/>
    </location>
</feature>
<dbReference type="OrthoDB" id="3358017at2759"/>
<dbReference type="AlphaFoldDB" id="A0A084AWU7"/>
<dbReference type="InterPro" id="IPR007568">
    <property type="entry name" value="RTA1"/>
</dbReference>
<keyword evidence="2 5" id="KW-0812">Transmembrane</keyword>
<organism evidence="6 7">
    <name type="scientific">Stachybotrys chartarum (strain CBS 109288 / IBT 7711)</name>
    <name type="common">Toxic black mold</name>
    <name type="synonym">Stilbospora chartarum</name>
    <dbReference type="NCBI Taxonomy" id="1280523"/>
    <lineage>
        <taxon>Eukaryota</taxon>
        <taxon>Fungi</taxon>
        <taxon>Dikarya</taxon>
        <taxon>Ascomycota</taxon>
        <taxon>Pezizomycotina</taxon>
        <taxon>Sordariomycetes</taxon>
        <taxon>Hypocreomycetidae</taxon>
        <taxon>Hypocreales</taxon>
        <taxon>Stachybotryaceae</taxon>
        <taxon>Stachybotrys</taxon>
    </lineage>
</organism>
<evidence type="ECO:0000313" key="6">
    <source>
        <dbReference type="EMBL" id="KEY69776.1"/>
    </source>
</evidence>
<feature type="transmembrane region" description="Helical" evidence="5">
    <location>
        <begin position="75"/>
        <end position="98"/>
    </location>
</feature>
<evidence type="ECO:0000256" key="2">
    <source>
        <dbReference type="ARBA" id="ARBA00022692"/>
    </source>
</evidence>
<evidence type="ECO:0000256" key="5">
    <source>
        <dbReference type="SAM" id="Phobius"/>
    </source>
</evidence>
<feature type="transmembrane region" description="Helical" evidence="5">
    <location>
        <begin position="45"/>
        <end position="63"/>
    </location>
</feature>